<organism evidence="5 6">
    <name type="scientific">Athelia psychrophila</name>
    <dbReference type="NCBI Taxonomy" id="1759441"/>
    <lineage>
        <taxon>Eukaryota</taxon>
        <taxon>Fungi</taxon>
        <taxon>Dikarya</taxon>
        <taxon>Basidiomycota</taxon>
        <taxon>Agaricomycotina</taxon>
        <taxon>Agaricomycetes</taxon>
        <taxon>Agaricomycetidae</taxon>
        <taxon>Atheliales</taxon>
        <taxon>Atheliaceae</taxon>
        <taxon>Athelia</taxon>
    </lineage>
</organism>
<dbReference type="OrthoDB" id="2963517at2759"/>
<name>A0A165Y8V0_9AGAM</name>
<dbReference type="InterPro" id="IPR009057">
    <property type="entry name" value="Homeodomain-like_sf"/>
</dbReference>
<evidence type="ECO:0000259" key="4">
    <source>
        <dbReference type="PROSITE" id="PS50071"/>
    </source>
</evidence>
<reference evidence="5 6" key="1">
    <citation type="journal article" date="2016" name="Mol. Biol. Evol.">
        <title>Comparative Genomics of Early-Diverging Mushroom-Forming Fungi Provides Insights into the Origins of Lignocellulose Decay Capabilities.</title>
        <authorList>
            <person name="Nagy L.G."/>
            <person name="Riley R."/>
            <person name="Tritt A."/>
            <person name="Adam C."/>
            <person name="Daum C."/>
            <person name="Floudas D."/>
            <person name="Sun H."/>
            <person name="Yadav J.S."/>
            <person name="Pangilinan J."/>
            <person name="Larsson K.H."/>
            <person name="Matsuura K."/>
            <person name="Barry K."/>
            <person name="Labutti K."/>
            <person name="Kuo R."/>
            <person name="Ohm R.A."/>
            <person name="Bhattacharya S.S."/>
            <person name="Shirouzu T."/>
            <person name="Yoshinaga Y."/>
            <person name="Martin F.M."/>
            <person name="Grigoriev I.V."/>
            <person name="Hibbett D.S."/>
        </authorList>
    </citation>
    <scope>NUCLEOTIDE SEQUENCE [LARGE SCALE GENOMIC DNA]</scope>
    <source>
        <strain evidence="5 6">CBS 109695</strain>
    </source>
</reference>
<dbReference type="Gene3D" id="1.10.10.60">
    <property type="entry name" value="Homeodomain-like"/>
    <property type="match status" value="1"/>
</dbReference>
<dbReference type="SMART" id="SM00389">
    <property type="entry name" value="HOX"/>
    <property type="match status" value="1"/>
</dbReference>
<protein>
    <recommendedName>
        <fullName evidence="4">Homeobox domain-containing protein</fullName>
    </recommendedName>
</protein>
<dbReference type="Pfam" id="PF00046">
    <property type="entry name" value="Homeodomain"/>
    <property type="match status" value="1"/>
</dbReference>
<dbReference type="GO" id="GO:0003677">
    <property type="term" value="F:DNA binding"/>
    <property type="evidence" value="ECO:0007669"/>
    <property type="project" value="UniProtKB-UniRule"/>
</dbReference>
<feature type="compositionally biased region" description="Polar residues" evidence="3">
    <location>
        <begin position="1"/>
        <end position="14"/>
    </location>
</feature>
<dbReference type="PROSITE" id="PS50071">
    <property type="entry name" value="HOMEOBOX_2"/>
    <property type="match status" value="1"/>
</dbReference>
<keyword evidence="1 2" id="KW-0539">Nucleus</keyword>
<feature type="DNA-binding region" description="Homeobox" evidence="1">
    <location>
        <begin position="92"/>
        <end position="152"/>
    </location>
</feature>
<evidence type="ECO:0000256" key="3">
    <source>
        <dbReference type="SAM" id="MobiDB-lite"/>
    </source>
</evidence>
<proteinExistence type="predicted"/>
<dbReference type="SUPFAM" id="SSF46689">
    <property type="entry name" value="Homeodomain-like"/>
    <property type="match status" value="1"/>
</dbReference>
<feature type="compositionally biased region" description="Polar residues" evidence="3">
    <location>
        <begin position="25"/>
        <end position="44"/>
    </location>
</feature>
<keyword evidence="6" id="KW-1185">Reference proteome</keyword>
<comment type="subcellular location">
    <subcellularLocation>
        <location evidence="1 2">Nucleus</location>
    </subcellularLocation>
</comment>
<evidence type="ECO:0000313" key="5">
    <source>
        <dbReference type="EMBL" id="KZP09320.1"/>
    </source>
</evidence>
<dbReference type="InterPro" id="IPR001356">
    <property type="entry name" value="HD"/>
</dbReference>
<feature type="compositionally biased region" description="Basic residues" evidence="3">
    <location>
        <begin position="46"/>
        <end position="58"/>
    </location>
</feature>
<feature type="domain" description="Homeobox" evidence="4">
    <location>
        <begin position="90"/>
        <end position="151"/>
    </location>
</feature>
<dbReference type="Proteomes" id="UP000076532">
    <property type="component" value="Unassembled WGS sequence"/>
</dbReference>
<dbReference type="CDD" id="cd00086">
    <property type="entry name" value="homeodomain"/>
    <property type="match status" value="1"/>
</dbReference>
<sequence length="232" mass="26486">MTDSPASSYYSMDISSDCFEPGQEADTSLGSATTYPPGSSSPTRPTFHHGEKKKKAKGAKNAQKMSKQLDRVARDAHVRALKHKALNINKAQRPSKAPAPDHQRDVLRMVFEQMTPYPDDAWIAKLALHFNCRYDKIKNWFSNNRQKDAAEFRVSYPHSQSKYDLAATLVPITCEGRELRMRPSAMAACPEADWTDNFFYEVVLIHDFRLLVKERNERLRLDAASMMLDMRT</sequence>
<keyword evidence="1 2" id="KW-0238">DNA-binding</keyword>
<dbReference type="EMBL" id="KV417703">
    <property type="protein sequence ID" value="KZP09320.1"/>
    <property type="molecule type" value="Genomic_DNA"/>
</dbReference>
<evidence type="ECO:0000256" key="2">
    <source>
        <dbReference type="RuleBase" id="RU000682"/>
    </source>
</evidence>
<dbReference type="GO" id="GO:0005634">
    <property type="term" value="C:nucleus"/>
    <property type="evidence" value="ECO:0007669"/>
    <property type="project" value="UniProtKB-SubCell"/>
</dbReference>
<keyword evidence="1 2" id="KW-0371">Homeobox</keyword>
<accession>A0A165Y8V0</accession>
<gene>
    <name evidence="5" type="ORF">FIBSPDRAFT_873696</name>
</gene>
<evidence type="ECO:0000313" key="6">
    <source>
        <dbReference type="Proteomes" id="UP000076532"/>
    </source>
</evidence>
<dbReference type="AlphaFoldDB" id="A0A165Y8V0"/>
<evidence type="ECO:0000256" key="1">
    <source>
        <dbReference type="PROSITE-ProRule" id="PRU00108"/>
    </source>
</evidence>
<feature type="region of interest" description="Disordered" evidence="3">
    <location>
        <begin position="1"/>
        <end position="71"/>
    </location>
</feature>